<proteinExistence type="predicted"/>
<comment type="caution">
    <text evidence="1">The sequence shown here is derived from an EMBL/GenBank/DDBJ whole genome shotgun (WGS) entry which is preliminary data.</text>
</comment>
<dbReference type="OrthoDB" id="8906575at2759"/>
<organism evidence="1 2">
    <name type="scientific">Mytilus edulis</name>
    <name type="common">Blue mussel</name>
    <dbReference type="NCBI Taxonomy" id="6550"/>
    <lineage>
        <taxon>Eukaryota</taxon>
        <taxon>Metazoa</taxon>
        <taxon>Spiralia</taxon>
        <taxon>Lophotrochozoa</taxon>
        <taxon>Mollusca</taxon>
        <taxon>Bivalvia</taxon>
        <taxon>Autobranchia</taxon>
        <taxon>Pteriomorphia</taxon>
        <taxon>Mytilida</taxon>
        <taxon>Mytiloidea</taxon>
        <taxon>Mytilidae</taxon>
        <taxon>Mytilinae</taxon>
        <taxon>Mytilus</taxon>
    </lineage>
</organism>
<accession>A0A8S3UWN6</accession>
<sequence length="474" mass="55268">MKHIQIDNITVSSWNVNGLGHKHRDETFLENIKYDINFLLETWKGDLSDIDIPTFDCFSKSRGRKKKARRYSGGIIVYIKKEIKNGVIHMKNISQSANRMWLKLDKTFFGLDEDLYLCGIYIPPLNSPHYSNEYQNLESEISKLAGKGKILITGDFNSRVSTNADFVLHDDNNDNLSHLLPDNYKSDYDMTRRSQDKMLNSQGRELLDLCATAQLRLLNGRFIGDILGNITCFNTKGCSIVDYAVTSMSLLSSVKYFKVQDPSPFSDHCQLVTYITCNFQMSKLQSQYIKQKFNYKWTKLSKKLLENELTKSDIYEKIGRFQTNKFEKTSEGINLASNAICNIYTNLSEKCMIKNCFKKVKKKNKAPWTDNEYLELRKTVQKMGKKLKLSPFDQNLKLKFFHYSKLLKKAYKFKRKQYKQNILNKLKNLSPTESKEFWNILKGINKRETNSNDSPLFDLNLLAKHFKTQENRIK</sequence>
<dbReference type="InterPro" id="IPR036691">
    <property type="entry name" value="Endo/exonu/phosph_ase_sf"/>
</dbReference>
<dbReference type="Proteomes" id="UP000683360">
    <property type="component" value="Unassembled WGS sequence"/>
</dbReference>
<dbReference type="EMBL" id="CAJPWZ010002889">
    <property type="protein sequence ID" value="CAG2247066.1"/>
    <property type="molecule type" value="Genomic_DNA"/>
</dbReference>
<gene>
    <name evidence="1" type="ORF">MEDL_58993</name>
</gene>
<dbReference type="SUPFAM" id="SSF56219">
    <property type="entry name" value="DNase I-like"/>
    <property type="match status" value="1"/>
</dbReference>
<evidence type="ECO:0000313" key="2">
    <source>
        <dbReference type="Proteomes" id="UP000683360"/>
    </source>
</evidence>
<reference evidence="1" key="1">
    <citation type="submission" date="2021-03" db="EMBL/GenBank/DDBJ databases">
        <authorList>
            <person name="Bekaert M."/>
        </authorList>
    </citation>
    <scope>NUCLEOTIDE SEQUENCE</scope>
</reference>
<evidence type="ECO:0000313" key="1">
    <source>
        <dbReference type="EMBL" id="CAG2247066.1"/>
    </source>
</evidence>
<evidence type="ECO:0008006" key="3">
    <source>
        <dbReference type="Google" id="ProtNLM"/>
    </source>
</evidence>
<dbReference type="Gene3D" id="3.60.10.10">
    <property type="entry name" value="Endonuclease/exonuclease/phosphatase"/>
    <property type="match status" value="1"/>
</dbReference>
<dbReference type="AlphaFoldDB" id="A0A8S3UWN6"/>
<keyword evidence="2" id="KW-1185">Reference proteome</keyword>
<protein>
    <recommendedName>
        <fullName evidence="3">Endonuclease/exonuclease/phosphatase domain-containing protein</fullName>
    </recommendedName>
</protein>
<name>A0A8S3UWN6_MYTED</name>